<dbReference type="Proteomes" id="UP001420932">
    <property type="component" value="Unassembled WGS sequence"/>
</dbReference>
<evidence type="ECO:0008006" key="4">
    <source>
        <dbReference type="Google" id="ProtNLM"/>
    </source>
</evidence>
<proteinExistence type="predicted"/>
<dbReference type="EMBL" id="JBBNAF010000006">
    <property type="protein sequence ID" value="KAK9136311.1"/>
    <property type="molecule type" value="Genomic_DNA"/>
</dbReference>
<dbReference type="AlphaFoldDB" id="A0AAP0JLJ9"/>
<name>A0AAP0JLJ9_9MAGN</name>
<keyword evidence="1" id="KW-0812">Transmembrane</keyword>
<protein>
    <recommendedName>
        <fullName evidence="4">Transmembrane protein</fullName>
    </recommendedName>
</protein>
<keyword evidence="1" id="KW-0472">Membrane</keyword>
<feature type="transmembrane region" description="Helical" evidence="1">
    <location>
        <begin position="24"/>
        <end position="51"/>
    </location>
</feature>
<comment type="caution">
    <text evidence="2">The sequence shown here is derived from an EMBL/GenBank/DDBJ whole genome shotgun (WGS) entry which is preliminary data.</text>
</comment>
<accession>A0AAP0JLJ9</accession>
<evidence type="ECO:0000313" key="3">
    <source>
        <dbReference type="Proteomes" id="UP001420932"/>
    </source>
</evidence>
<evidence type="ECO:0000256" key="1">
    <source>
        <dbReference type="SAM" id="Phobius"/>
    </source>
</evidence>
<sequence length="59" mass="6664">MMVLDLENEGFEEEDDTPTAMVDVFFGFSGGFLGCSIYFVSIFFFSVALFFPSLSRRSL</sequence>
<keyword evidence="3" id="KW-1185">Reference proteome</keyword>
<gene>
    <name evidence="2" type="ORF">Syun_015641</name>
</gene>
<evidence type="ECO:0000313" key="2">
    <source>
        <dbReference type="EMBL" id="KAK9136311.1"/>
    </source>
</evidence>
<organism evidence="2 3">
    <name type="scientific">Stephania yunnanensis</name>
    <dbReference type="NCBI Taxonomy" id="152371"/>
    <lineage>
        <taxon>Eukaryota</taxon>
        <taxon>Viridiplantae</taxon>
        <taxon>Streptophyta</taxon>
        <taxon>Embryophyta</taxon>
        <taxon>Tracheophyta</taxon>
        <taxon>Spermatophyta</taxon>
        <taxon>Magnoliopsida</taxon>
        <taxon>Ranunculales</taxon>
        <taxon>Menispermaceae</taxon>
        <taxon>Menispermoideae</taxon>
        <taxon>Cissampelideae</taxon>
        <taxon>Stephania</taxon>
    </lineage>
</organism>
<keyword evidence="1" id="KW-1133">Transmembrane helix</keyword>
<reference evidence="2 3" key="1">
    <citation type="submission" date="2024-01" db="EMBL/GenBank/DDBJ databases">
        <title>Genome assemblies of Stephania.</title>
        <authorList>
            <person name="Yang L."/>
        </authorList>
    </citation>
    <scope>NUCLEOTIDE SEQUENCE [LARGE SCALE GENOMIC DNA]</scope>
    <source>
        <strain evidence="2">YNDBR</strain>
        <tissue evidence="2">Leaf</tissue>
    </source>
</reference>